<keyword evidence="8" id="KW-0186">Copper</keyword>
<dbReference type="InterPro" id="IPR001235">
    <property type="entry name" value="Copper_blue_Plastocyanin"/>
</dbReference>
<proteinExistence type="predicted"/>
<gene>
    <name evidence="12" type="ORF">CPA57_04965</name>
</gene>
<dbReference type="Gene3D" id="2.60.40.420">
    <property type="entry name" value="Cupredoxins - blue copper proteins"/>
    <property type="match status" value="1"/>
</dbReference>
<evidence type="ECO:0000256" key="3">
    <source>
        <dbReference type="ARBA" id="ARBA00016984"/>
    </source>
</evidence>
<evidence type="ECO:0000256" key="7">
    <source>
        <dbReference type="ARBA" id="ARBA00022982"/>
    </source>
</evidence>
<evidence type="ECO:0000313" key="13">
    <source>
        <dbReference type="Proteomes" id="UP001516390"/>
    </source>
</evidence>
<name>A0ABR5ZMR7_9PROT</name>
<dbReference type="NCBIfam" id="TIGR02375">
    <property type="entry name" value="pseudoazurin"/>
    <property type="match status" value="1"/>
</dbReference>
<feature type="domain" description="Blue (type 1) copper" evidence="11">
    <location>
        <begin position="38"/>
        <end position="116"/>
    </location>
</feature>
<dbReference type="Proteomes" id="UP001516390">
    <property type="component" value="Unassembled WGS sequence"/>
</dbReference>
<keyword evidence="4" id="KW-0813">Transport</keyword>
<feature type="chain" id="PRO_5045281433" description="Pseudoazurin" evidence="10">
    <location>
        <begin position="26"/>
        <end position="151"/>
    </location>
</feature>
<evidence type="ECO:0000313" key="12">
    <source>
        <dbReference type="EMBL" id="MBA5725627.1"/>
    </source>
</evidence>
<dbReference type="PRINTS" id="PR00156">
    <property type="entry name" value="COPPERBLUE"/>
</dbReference>
<keyword evidence="7" id="KW-0249">Electron transport</keyword>
<dbReference type="EMBL" id="NWUS01000001">
    <property type="protein sequence ID" value="MBA5725627.1"/>
    <property type="molecule type" value="Genomic_DNA"/>
</dbReference>
<keyword evidence="6" id="KW-0574">Periplasm</keyword>
<protein>
    <recommendedName>
        <fullName evidence="3 9">Pseudoazurin</fullName>
    </recommendedName>
</protein>
<organism evidence="12 13">
    <name type="scientific">Bombella favorum</name>
    <dbReference type="NCBI Taxonomy" id="2039164"/>
    <lineage>
        <taxon>Bacteria</taxon>
        <taxon>Pseudomonadati</taxon>
        <taxon>Pseudomonadota</taxon>
        <taxon>Alphaproteobacteria</taxon>
        <taxon>Acetobacterales</taxon>
        <taxon>Acetobacteraceae</taxon>
        <taxon>Bombella</taxon>
    </lineage>
</organism>
<evidence type="ECO:0000256" key="1">
    <source>
        <dbReference type="ARBA" id="ARBA00001935"/>
    </source>
</evidence>
<dbReference type="InterPro" id="IPR000923">
    <property type="entry name" value="BlueCu_1"/>
</dbReference>
<evidence type="ECO:0000256" key="8">
    <source>
        <dbReference type="ARBA" id="ARBA00023008"/>
    </source>
</evidence>
<evidence type="ECO:0000256" key="5">
    <source>
        <dbReference type="ARBA" id="ARBA00022723"/>
    </source>
</evidence>
<evidence type="ECO:0000256" key="4">
    <source>
        <dbReference type="ARBA" id="ARBA00022448"/>
    </source>
</evidence>
<keyword evidence="5" id="KW-0479">Metal-binding</keyword>
<dbReference type="PROSITE" id="PS00196">
    <property type="entry name" value="COPPER_BLUE"/>
    <property type="match status" value="1"/>
</dbReference>
<accession>A0ABR5ZMR7</accession>
<evidence type="ECO:0000256" key="9">
    <source>
        <dbReference type="NCBIfam" id="TIGR02375"/>
    </source>
</evidence>
<dbReference type="InterPro" id="IPR002386">
    <property type="entry name" value="Amicyanin/Pseudoazurin"/>
</dbReference>
<dbReference type="Pfam" id="PF00127">
    <property type="entry name" value="Copper-bind"/>
    <property type="match status" value="1"/>
</dbReference>
<feature type="signal peptide" evidence="10">
    <location>
        <begin position="1"/>
        <end position="25"/>
    </location>
</feature>
<comment type="subcellular location">
    <subcellularLocation>
        <location evidence="2">Periplasm</location>
    </subcellularLocation>
</comment>
<dbReference type="SUPFAM" id="SSF49503">
    <property type="entry name" value="Cupredoxins"/>
    <property type="match status" value="1"/>
</dbReference>
<reference evidence="12 13" key="1">
    <citation type="submission" date="2017-09" db="EMBL/GenBank/DDBJ databases">
        <authorList>
            <person name="Jakob F."/>
        </authorList>
    </citation>
    <scope>NUCLEOTIDE SEQUENCE [LARGE SCALE GENOMIC DNA]</scope>
    <source>
        <strain evidence="12 13">TMW 2.1880</strain>
    </source>
</reference>
<dbReference type="InterPro" id="IPR012745">
    <property type="entry name" value="Pseudoazurin"/>
</dbReference>
<evidence type="ECO:0000256" key="6">
    <source>
        <dbReference type="ARBA" id="ARBA00022764"/>
    </source>
</evidence>
<sequence length="151" mass="16303">MEDSMLKFAGGAFALFMATALSATAATVDVQMLSHGTHGYSFEPAVVYIHSGDSVHFVPTDKGHNVQSIPGMTPDGAEPINVPFSQEKTVQFTKSGLYGYKCLPHASLGMVGLVVVDNANNEAQARKVTFYGRAKQRFNELFQDVDSKKGK</sequence>
<dbReference type="InterPro" id="IPR008972">
    <property type="entry name" value="Cupredoxin"/>
</dbReference>
<evidence type="ECO:0000259" key="11">
    <source>
        <dbReference type="Pfam" id="PF00127"/>
    </source>
</evidence>
<dbReference type="PRINTS" id="PR00155">
    <property type="entry name" value="AMICYANIN"/>
</dbReference>
<evidence type="ECO:0000256" key="2">
    <source>
        <dbReference type="ARBA" id="ARBA00004418"/>
    </source>
</evidence>
<dbReference type="InterPro" id="IPR028871">
    <property type="entry name" value="BlueCu_1_BS"/>
</dbReference>
<comment type="cofactor">
    <cofactor evidence="1">
        <name>Cu cation</name>
        <dbReference type="ChEBI" id="CHEBI:23378"/>
    </cofactor>
</comment>
<comment type="caution">
    <text evidence="12">The sequence shown here is derived from an EMBL/GenBank/DDBJ whole genome shotgun (WGS) entry which is preliminary data.</text>
</comment>
<keyword evidence="13" id="KW-1185">Reference proteome</keyword>
<keyword evidence="10" id="KW-0732">Signal</keyword>
<evidence type="ECO:0000256" key="10">
    <source>
        <dbReference type="SAM" id="SignalP"/>
    </source>
</evidence>